<dbReference type="GO" id="GO:0003677">
    <property type="term" value="F:DNA binding"/>
    <property type="evidence" value="ECO:0007669"/>
    <property type="project" value="UniProtKB-UniRule"/>
</dbReference>
<dbReference type="PROSITE" id="PS51755">
    <property type="entry name" value="OMPR_PHOB"/>
    <property type="match status" value="1"/>
</dbReference>
<dbReference type="PANTHER" id="PTHR47691">
    <property type="entry name" value="REGULATOR-RELATED"/>
    <property type="match status" value="1"/>
</dbReference>
<dbReference type="EMBL" id="CAADFC020000004">
    <property type="protein sequence ID" value="VIO65224.1"/>
    <property type="molecule type" value="Genomic_DNA"/>
</dbReference>
<reference evidence="4" key="1">
    <citation type="submission" date="2019-02" db="EMBL/GenBank/DDBJ databases">
        <authorList>
            <person name="Pothier F.J."/>
        </authorList>
    </citation>
    <scope>NUCLEOTIDE SEQUENCE</scope>
    <source>
        <strain evidence="4">CI-1B</strain>
    </source>
</reference>
<evidence type="ECO:0000259" key="3">
    <source>
        <dbReference type="PROSITE" id="PS51755"/>
    </source>
</evidence>
<dbReference type="InterPro" id="IPR001867">
    <property type="entry name" value="OmpR/PhoB-type_DNA-bd"/>
</dbReference>
<keyword evidence="5" id="KW-1185">Reference proteome</keyword>
<dbReference type="InterPro" id="IPR011990">
    <property type="entry name" value="TPR-like_helical_dom_sf"/>
</dbReference>
<dbReference type="Pfam" id="PF00486">
    <property type="entry name" value="Trans_reg_C"/>
    <property type="match status" value="1"/>
</dbReference>
<proteinExistence type="predicted"/>
<dbReference type="Proteomes" id="UP000328092">
    <property type="component" value="Unassembled WGS sequence"/>
</dbReference>
<dbReference type="PANTHER" id="PTHR47691:SF3">
    <property type="entry name" value="HTH-TYPE TRANSCRIPTIONAL REGULATOR RV0890C-RELATED"/>
    <property type="match status" value="1"/>
</dbReference>
<dbReference type="PRINTS" id="PR00364">
    <property type="entry name" value="DISEASERSIST"/>
</dbReference>
<dbReference type="InterPro" id="IPR027417">
    <property type="entry name" value="P-loop_NTPase"/>
</dbReference>
<dbReference type="InterPro" id="IPR058852">
    <property type="entry name" value="HTH_77"/>
</dbReference>
<dbReference type="InterPro" id="IPR016032">
    <property type="entry name" value="Sig_transdc_resp-reg_C-effctor"/>
</dbReference>
<dbReference type="GO" id="GO:0000160">
    <property type="term" value="P:phosphorelay signal transduction system"/>
    <property type="evidence" value="ECO:0007669"/>
    <property type="project" value="InterPro"/>
</dbReference>
<evidence type="ECO:0000256" key="2">
    <source>
        <dbReference type="PROSITE-ProRule" id="PRU01091"/>
    </source>
</evidence>
<comment type="caution">
    <text evidence="4">The sequence shown here is derived from an EMBL/GenBank/DDBJ whole genome shotgun (WGS) entry which is preliminary data.</text>
</comment>
<dbReference type="Pfam" id="PF25872">
    <property type="entry name" value="HTH_77"/>
    <property type="match status" value="1"/>
</dbReference>
<gene>
    <name evidence="4" type="ORF">CI1B_03210</name>
</gene>
<name>A0A508SUC2_9BRAD</name>
<accession>A0A508SUC2</accession>
<dbReference type="AlphaFoldDB" id="A0A508SUC2"/>
<dbReference type="CDD" id="cd00383">
    <property type="entry name" value="trans_reg_C"/>
    <property type="match status" value="1"/>
</dbReference>
<dbReference type="GO" id="GO:0006355">
    <property type="term" value="P:regulation of DNA-templated transcription"/>
    <property type="evidence" value="ECO:0007669"/>
    <property type="project" value="InterPro"/>
</dbReference>
<dbReference type="SMART" id="SM00862">
    <property type="entry name" value="Trans_reg_C"/>
    <property type="match status" value="1"/>
</dbReference>
<organism evidence="4 5">
    <name type="scientific">Bradyrhizobium ivorense</name>
    <dbReference type="NCBI Taxonomy" id="2511166"/>
    <lineage>
        <taxon>Bacteria</taxon>
        <taxon>Pseudomonadati</taxon>
        <taxon>Pseudomonadota</taxon>
        <taxon>Alphaproteobacteria</taxon>
        <taxon>Hyphomicrobiales</taxon>
        <taxon>Nitrobacteraceae</taxon>
        <taxon>Bradyrhizobium</taxon>
    </lineage>
</organism>
<dbReference type="Gene3D" id="3.40.50.300">
    <property type="entry name" value="P-loop containing nucleotide triphosphate hydrolases"/>
    <property type="match status" value="1"/>
</dbReference>
<feature type="domain" description="OmpR/PhoB-type" evidence="3">
    <location>
        <begin position="10"/>
        <end position="108"/>
    </location>
</feature>
<dbReference type="InterPro" id="IPR036388">
    <property type="entry name" value="WH-like_DNA-bd_sf"/>
</dbReference>
<dbReference type="Gene3D" id="1.25.40.10">
    <property type="entry name" value="Tetratricopeptide repeat domain"/>
    <property type="match status" value="1"/>
</dbReference>
<protein>
    <submittedName>
        <fullName evidence="4">HTH-type transcriptional regulator</fullName>
    </submittedName>
</protein>
<dbReference type="SUPFAM" id="SSF46894">
    <property type="entry name" value="C-terminal effector domain of the bipartite response regulators"/>
    <property type="match status" value="1"/>
</dbReference>
<evidence type="ECO:0000313" key="5">
    <source>
        <dbReference type="Proteomes" id="UP000328092"/>
    </source>
</evidence>
<dbReference type="SUPFAM" id="SSF52540">
    <property type="entry name" value="P-loop containing nucleoside triphosphate hydrolases"/>
    <property type="match status" value="1"/>
</dbReference>
<evidence type="ECO:0000256" key="1">
    <source>
        <dbReference type="ARBA" id="ARBA00023125"/>
    </source>
</evidence>
<evidence type="ECO:0000313" key="4">
    <source>
        <dbReference type="EMBL" id="VIO65224.1"/>
    </source>
</evidence>
<sequence length="959" mass="105082">MADRPATLAEPEFLFGPFRLLPAQQILLEGGAPVRIGSRALEILTALVEHAGQLVSRGDLIARAWPNTFVEEANLNVHIGALRRALGEGQPGNRYVATVPGRGYRFVAAVKLSESKEPVLRANAAVRAHNLPAASTRLIGRADAVDALLRQLPKHRFVTVVGPGGIGKTTVALAAAESLLGTYKHGVWFINLAPLRDPNFLPGALASALDLTIHSGDPTPALVAHLRDKQMLILLDSCEHLVEAAAAFVEQIIGGAPGLQVLVTSREPLCVTGEHVHRLSPLEGPPSSFKLTVAEALAFPAVQLFVERAAASLEGFELTNADVPIVANICRKLEGIPLAIELAATRVDAFGIRKLSDLLNDRFQLLKQGRRSALPRHRTMAAALDWSYELLREDERVILRRLSVFAGAFTLESACAVAASNAIDDPKVIDGVANLVAKSLVLADVGGAAVQYRLLDTTRTYALQKLAESGELEALLRRHAEHHRDLFKQAEAEWEVRPTAEWQANYGHKIDEVRSALSWTYSASGDASIGVALTVAAIPLWMHLSLMDECCACVERALASGSTERVRDDYDEMKLYAALGAALLYARGPLPETDVAWTKALRIAEHLADSKYQLRVLWGLSIYRVYIGDYRAALWFAKRFQTVANENGDAADRLSCDRLMATALHYTGDQTGARRRLERMLSQYVSPPHRSHVARFQFDQRVAARSTLSHILWLQGFPDQAVRMAQSALEAARATDHALSLYNALGHAACPIALYVGDWVGARRLLAMLLDHLEKHGLTVWNALGLCLQGTLLVKQGDMTGLPLLRSALDDLREMRFGLRYSAYLGTFAQGLGAAGRMKEARAAIEEALDWSERSEERWYLAELLRINGELVRLEGTASAAQTAEEQYLQALEWARRQQALSWELRAATSLAQLWHQQGRTAGADELLSSVYGRFSEGFETVDLKSARAVIEDLRKTPA</sequence>
<dbReference type="Gene3D" id="1.10.10.10">
    <property type="entry name" value="Winged helix-like DNA-binding domain superfamily/Winged helix DNA-binding domain"/>
    <property type="match status" value="1"/>
</dbReference>
<keyword evidence="1 2" id="KW-0238">DNA-binding</keyword>
<feature type="DNA-binding region" description="OmpR/PhoB-type" evidence="2">
    <location>
        <begin position="10"/>
        <end position="108"/>
    </location>
</feature>